<keyword evidence="1" id="KW-1133">Transmembrane helix</keyword>
<accession>A0A916DTT8</accession>
<gene>
    <name evidence="2" type="ORF">AsAng_0028020</name>
</gene>
<feature type="transmembrane region" description="Helical" evidence="1">
    <location>
        <begin position="77"/>
        <end position="94"/>
    </location>
</feature>
<dbReference type="Proteomes" id="UP001060919">
    <property type="component" value="Chromosome"/>
</dbReference>
<keyword evidence="1" id="KW-0812">Transmembrane</keyword>
<feature type="transmembrane region" description="Helical" evidence="1">
    <location>
        <begin position="106"/>
        <end position="127"/>
    </location>
</feature>
<feature type="transmembrane region" description="Helical" evidence="1">
    <location>
        <begin position="165"/>
        <end position="190"/>
    </location>
</feature>
<keyword evidence="1" id="KW-0472">Membrane</keyword>
<evidence type="ECO:0000313" key="2">
    <source>
        <dbReference type="EMBL" id="BDS12087.1"/>
    </source>
</evidence>
<dbReference type="AlphaFoldDB" id="A0A916DTT8"/>
<sequence>MTYLLMAQFGFIFLTLSCLIIIYYQLKKSLQILDTKTQHQILRRYIWGLSIWIALLSCLSILGILSDFTAVPPKLPFFLVIPIIVLILIFRSPHLDTVLQNTPSTWFFNIQFFRFFVEILLWFLFLAEVLPERMTFEGANFDIIAGITGPIFACLCFANGKKNKTLAIIWNIVSLLLLVNIVSIALLTMPTPFQVFTNEDNTIVGTFPVVFLPSVLVPIAYYMHCLSLRQLLKQ</sequence>
<feature type="transmembrane region" description="Helical" evidence="1">
    <location>
        <begin position="139"/>
        <end position="158"/>
    </location>
</feature>
<proteinExistence type="predicted"/>
<reference evidence="2" key="1">
    <citation type="submission" date="2022-09" db="EMBL/GenBank/DDBJ databases">
        <title>Aureispira anguillicida sp. nov., isolated from Leptocephalus of Japanese eel Anguilla japonica.</title>
        <authorList>
            <person name="Yuasa K."/>
            <person name="Mekata T."/>
            <person name="Ikunari K."/>
        </authorList>
    </citation>
    <scope>NUCLEOTIDE SEQUENCE</scope>
    <source>
        <strain evidence="2">EL160426</strain>
    </source>
</reference>
<feature type="transmembrane region" description="Helical" evidence="1">
    <location>
        <begin position="202"/>
        <end position="223"/>
    </location>
</feature>
<name>A0A916DTT8_9BACT</name>
<dbReference type="KEGG" id="aup:AsAng_0028020"/>
<protein>
    <submittedName>
        <fullName evidence="2">Uncharacterized protein</fullName>
    </submittedName>
</protein>
<feature type="transmembrane region" description="Helical" evidence="1">
    <location>
        <begin position="6"/>
        <end position="24"/>
    </location>
</feature>
<dbReference type="EMBL" id="AP026867">
    <property type="protein sequence ID" value="BDS12087.1"/>
    <property type="molecule type" value="Genomic_DNA"/>
</dbReference>
<evidence type="ECO:0000256" key="1">
    <source>
        <dbReference type="SAM" id="Phobius"/>
    </source>
</evidence>
<organism evidence="2 3">
    <name type="scientific">Aureispira anguillae</name>
    <dbReference type="NCBI Taxonomy" id="2864201"/>
    <lineage>
        <taxon>Bacteria</taxon>
        <taxon>Pseudomonadati</taxon>
        <taxon>Bacteroidota</taxon>
        <taxon>Saprospiria</taxon>
        <taxon>Saprospirales</taxon>
        <taxon>Saprospiraceae</taxon>
        <taxon>Aureispira</taxon>
    </lineage>
</organism>
<evidence type="ECO:0000313" key="3">
    <source>
        <dbReference type="Proteomes" id="UP001060919"/>
    </source>
</evidence>
<feature type="transmembrane region" description="Helical" evidence="1">
    <location>
        <begin position="45"/>
        <end position="65"/>
    </location>
</feature>
<dbReference type="RefSeq" id="WP_264793205.1">
    <property type="nucleotide sequence ID" value="NZ_AP026867.1"/>
</dbReference>
<keyword evidence="3" id="KW-1185">Reference proteome</keyword>